<sequence length="240" mass="26006">MNIGNITMNEPYMNVEYYLTEPEAELGDSSLSLPNNYVGPSGTLYARVINTQTGCYTVTEQELEVRPTPVANELAPVVVCDSDNDGFATFNLASLTHEIAGNPVPSDIDVTFHHTLPDAENFVNEIENVTAYVNAQSGGETLYVRVGYAYSSCAVIVPLELVVSDTPAIQPPTALELCDTDNNGLEQFDLTSKEEEILNGLTPSDYTITYHTTQSNAQTGSNAIGTPEAFTNTVSMVYVR</sequence>
<dbReference type="AlphaFoldDB" id="A0A834I920"/>
<dbReference type="EMBL" id="JAACXV010008080">
    <property type="protein sequence ID" value="KAF7276189.1"/>
    <property type="molecule type" value="Genomic_DNA"/>
</dbReference>
<evidence type="ECO:0000313" key="2">
    <source>
        <dbReference type="Proteomes" id="UP000625711"/>
    </source>
</evidence>
<proteinExistence type="predicted"/>
<comment type="caution">
    <text evidence="1">The sequence shown here is derived from an EMBL/GenBank/DDBJ whole genome shotgun (WGS) entry which is preliminary data.</text>
</comment>
<dbReference type="Proteomes" id="UP000625711">
    <property type="component" value="Unassembled WGS sequence"/>
</dbReference>
<organism evidence="1 2">
    <name type="scientific">Rhynchophorus ferrugineus</name>
    <name type="common">Red palm weevil</name>
    <name type="synonym">Curculio ferrugineus</name>
    <dbReference type="NCBI Taxonomy" id="354439"/>
    <lineage>
        <taxon>Eukaryota</taxon>
        <taxon>Metazoa</taxon>
        <taxon>Ecdysozoa</taxon>
        <taxon>Arthropoda</taxon>
        <taxon>Hexapoda</taxon>
        <taxon>Insecta</taxon>
        <taxon>Pterygota</taxon>
        <taxon>Neoptera</taxon>
        <taxon>Endopterygota</taxon>
        <taxon>Coleoptera</taxon>
        <taxon>Polyphaga</taxon>
        <taxon>Cucujiformia</taxon>
        <taxon>Curculionidae</taxon>
        <taxon>Dryophthorinae</taxon>
        <taxon>Rhynchophorus</taxon>
    </lineage>
</organism>
<accession>A0A834I920</accession>
<protein>
    <submittedName>
        <fullName evidence="1">Uncharacterized protein</fullName>
    </submittedName>
</protein>
<keyword evidence="2" id="KW-1185">Reference proteome</keyword>
<evidence type="ECO:0000313" key="1">
    <source>
        <dbReference type="EMBL" id="KAF7276189.1"/>
    </source>
</evidence>
<feature type="non-terminal residue" evidence="1">
    <location>
        <position position="240"/>
    </location>
</feature>
<name>A0A834I920_RHYFE</name>
<reference evidence="1" key="1">
    <citation type="submission" date="2020-08" db="EMBL/GenBank/DDBJ databases">
        <title>Genome sequencing and assembly of the red palm weevil Rhynchophorus ferrugineus.</title>
        <authorList>
            <person name="Dias G.B."/>
            <person name="Bergman C.M."/>
            <person name="Manee M."/>
        </authorList>
    </citation>
    <scope>NUCLEOTIDE SEQUENCE</scope>
    <source>
        <strain evidence="1">AA-2017</strain>
        <tissue evidence="1">Whole larva</tissue>
    </source>
</reference>
<gene>
    <name evidence="1" type="ORF">GWI33_010835</name>
</gene>